<dbReference type="SUPFAM" id="SSF50494">
    <property type="entry name" value="Trypsin-like serine proteases"/>
    <property type="match status" value="1"/>
</dbReference>
<feature type="region of interest" description="Disordered" evidence="1">
    <location>
        <begin position="1"/>
        <end position="64"/>
    </location>
</feature>
<reference evidence="2 3" key="1">
    <citation type="journal article" date="2024" name="J. Plant Pathol.">
        <title>Sequence and assembly of the genome of Seiridium unicorne, isolate CBS 538.82, causal agent of cypress canker disease.</title>
        <authorList>
            <person name="Scali E."/>
            <person name="Rocca G.D."/>
            <person name="Danti R."/>
            <person name="Garbelotto M."/>
            <person name="Barberini S."/>
            <person name="Baroncelli R."/>
            <person name="Emiliani G."/>
        </authorList>
    </citation>
    <scope>NUCLEOTIDE SEQUENCE [LARGE SCALE GENOMIC DNA]</scope>
    <source>
        <strain evidence="2 3">BM-138-508</strain>
    </source>
</reference>
<evidence type="ECO:0000256" key="1">
    <source>
        <dbReference type="SAM" id="MobiDB-lite"/>
    </source>
</evidence>
<dbReference type="Proteomes" id="UP001408356">
    <property type="component" value="Unassembled WGS sequence"/>
</dbReference>
<gene>
    <name evidence="2" type="ORF">SUNI508_02404</name>
</gene>
<keyword evidence="3" id="KW-1185">Reference proteome</keyword>
<sequence length="613" mass="70091">MISAGQRIPSTYLSQKRVRKTSNPSTTKRVKKSSIDSSESLNFSTDGSQDIEMASRSGPYRPDDKERERYYYGLAGNPRLVARTSDNLWSEPQHVEGWNDRTVQTPKRYLPIVEHELVPKWTNGMCHEIIKALGQCVWSYFFPVTICLDDRAAEERSTVRHKPSTVLLIAVEENSLQWEEGITIALECRKILRASQVYNIEVEIREGRYHHHAASAKFEAQIDAEAWGTQTNRTILPMLSSLGYPVGYFDELPGAGTMGLHLRLEDEKPAVYGLTCRHVVYNDRAPEETYKPSGEHRQYHVQANHYAFNKCLDGLESIRKDLAAHIKPLQDEKDRWEQWYMHDETLKHKCPTKQDIDLLRVYQEEADYNTKIIDLLETIEDKKDRKIGHLAFHPNFEVSSRQPGYLRDWALIELDPHKFTHSPENKVFIGYYQTQISDRRLDNGFLTLRLKDEDEVDALSTYPVAKRGATTGLTFGTKSSIEAVVRHPTKDGRPAYTWEMLIVPPWEENKLYKFSKKGDSGSCVFDERGFVVGLVVGSSDAKSDDWRGIPVEGSNSQKLKRYPGNDACPSKADETKGGEMDTWPDGTDVTFVAPIQWVLKDIRDFTGLQPRLA</sequence>
<feature type="region of interest" description="Disordered" evidence="1">
    <location>
        <begin position="549"/>
        <end position="583"/>
    </location>
</feature>
<organism evidence="2 3">
    <name type="scientific">Seiridium unicorne</name>
    <dbReference type="NCBI Taxonomy" id="138068"/>
    <lineage>
        <taxon>Eukaryota</taxon>
        <taxon>Fungi</taxon>
        <taxon>Dikarya</taxon>
        <taxon>Ascomycota</taxon>
        <taxon>Pezizomycotina</taxon>
        <taxon>Sordariomycetes</taxon>
        <taxon>Xylariomycetidae</taxon>
        <taxon>Amphisphaeriales</taxon>
        <taxon>Sporocadaceae</taxon>
        <taxon>Seiridium</taxon>
    </lineage>
</organism>
<protein>
    <submittedName>
        <fullName evidence="2">Peptidase S7 domain-containing protein</fullName>
    </submittedName>
</protein>
<proteinExistence type="predicted"/>
<comment type="caution">
    <text evidence="2">The sequence shown here is derived from an EMBL/GenBank/DDBJ whole genome shotgun (WGS) entry which is preliminary data.</text>
</comment>
<accession>A0ABR2UI56</accession>
<evidence type="ECO:0000313" key="3">
    <source>
        <dbReference type="Proteomes" id="UP001408356"/>
    </source>
</evidence>
<dbReference type="InterPro" id="IPR009003">
    <property type="entry name" value="Peptidase_S1_PA"/>
</dbReference>
<dbReference type="EMBL" id="JARVKF010000429">
    <property type="protein sequence ID" value="KAK9414305.1"/>
    <property type="molecule type" value="Genomic_DNA"/>
</dbReference>
<name>A0ABR2UI56_9PEZI</name>
<evidence type="ECO:0000313" key="2">
    <source>
        <dbReference type="EMBL" id="KAK9414305.1"/>
    </source>
</evidence>
<feature type="compositionally biased region" description="Polar residues" evidence="1">
    <location>
        <begin position="35"/>
        <end position="48"/>
    </location>
</feature>